<reference evidence="2 3" key="1">
    <citation type="submission" date="2016-10" db="EMBL/GenBank/DDBJ databases">
        <authorList>
            <person name="de Groot N.N."/>
        </authorList>
    </citation>
    <scope>NUCLEOTIDE SEQUENCE [LARGE SCALE GENOMIC DNA]</scope>
    <source>
        <strain evidence="2 3">DSM 21800</strain>
    </source>
</reference>
<dbReference type="Gene3D" id="1.10.10.60">
    <property type="entry name" value="Homeodomain-like"/>
    <property type="match status" value="1"/>
</dbReference>
<dbReference type="OrthoDB" id="2559672at2"/>
<keyword evidence="2" id="KW-0238">DNA-binding</keyword>
<sequence length="228" mass="24254">MSLSIRSVGEPVGPLARIWTAECTAATEFSSIAAVITGIGCVRVDGVTTVHLRGPATRAVRLSCPAGAEYFGADLSIGSYLTVAPPAGLTEHRDTVLPTNVDGRLLLGGEEWEIPTPDTMDVFVERLVRAGLIACDPTVPELLAGVRVRIPARTAQHRFHRAVGISQRTLQVIERTRQAASLLSRGVPIIDTVAITGFYDQPQLTRVMGRLIGHTPAEVAAGGVFLDL</sequence>
<protein>
    <submittedName>
        <fullName evidence="2">AraC-type DNA-binding protein</fullName>
    </submittedName>
</protein>
<accession>A0A1H1UVK6</accession>
<organism evidence="2 3">
    <name type="scientific">Microlunatus soli</name>
    <dbReference type="NCBI Taxonomy" id="630515"/>
    <lineage>
        <taxon>Bacteria</taxon>
        <taxon>Bacillati</taxon>
        <taxon>Actinomycetota</taxon>
        <taxon>Actinomycetes</taxon>
        <taxon>Propionibacteriales</taxon>
        <taxon>Propionibacteriaceae</taxon>
        <taxon>Microlunatus</taxon>
    </lineage>
</organism>
<name>A0A1H1UVK6_9ACTN</name>
<proteinExistence type="predicted"/>
<dbReference type="PROSITE" id="PS01124">
    <property type="entry name" value="HTH_ARAC_FAMILY_2"/>
    <property type="match status" value="1"/>
</dbReference>
<feature type="domain" description="HTH araC/xylS-type" evidence="1">
    <location>
        <begin position="153"/>
        <end position="222"/>
    </location>
</feature>
<evidence type="ECO:0000259" key="1">
    <source>
        <dbReference type="PROSITE" id="PS01124"/>
    </source>
</evidence>
<dbReference type="GO" id="GO:0043565">
    <property type="term" value="F:sequence-specific DNA binding"/>
    <property type="evidence" value="ECO:0007669"/>
    <property type="project" value="InterPro"/>
</dbReference>
<dbReference type="Proteomes" id="UP000199103">
    <property type="component" value="Chromosome I"/>
</dbReference>
<dbReference type="AlphaFoldDB" id="A0A1H1UVK6"/>
<dbReference type="InterPro" id="IPR018060">
    <property type="entry name" value="HTH_AraC"/>
</dbReference>
<dbReference type="STRING" id="630515.SAMN04489812_2954"/>
<gene>
    <name evidence="2" type="ORF">SAMN04489812_2954</name>
</gene>
<dbReference type="GO" id="GO:0003700">
    <property type="term" value="F:DNA-binding transcription factor activity"/>
    <property type="evidence" value="ECO:0007669"/>
    <property type="project" value="InterPro"/>
</dbReference>
<dbReference type="EMBL" id="LT629772">
    <property type="protein sequence ID" value="SDS76562.1"/>
    <property type="molecule type" value="Genomic_DNA"/>
</dbReference>
<dbReference type="SMART" id="SM00342">
    <property type="entry name" value="HTH_ARAC"/>
    <property type="match status" value="1"/>
</dbReference>
<keyword evidence="3" id="KW-1185">Reference proteome</keyword>
<evidence type="ECO:0000313" key="2">
    <source>
        <dbReference type="EMBL" id="SDS76562.1"/>
    </source>
</evidence>
<dbReference type="RefSeq" id="WP_091525948.1">
    <property type="nucleotide sequence ID" value="NZ_LT629772.1"/>
</dbReference>
<evidence type="ECO:0000313" key="3">
    <source>
        <dbReference type="Proteomes" id="UP000199103"/>
    </source>
</evidence>